<name>A0AAE6X6F2_9PAST</name>
<dbReference type="EMBL" id="RKQT01000001">
    <property type="protein sequence ID" value="RPE96653.1"/>
    <property type="molecule type" value="Genomic_DNA"/>
</dbReference>
<dbReference type="Pfam" id="PF00300">
    <property type="entry name" value="His_Phos_1"/>
    <property type="match status" value="1"/>
</dbReference>
<dbReference type="RefSeq" id="WP_123956589.1">
    <property type="nucleotide sequence ID" value="NZ_CP015029.1"/>
</dbReference>
<dbReference type="InterPro" id="IPR013078">
    <property type="entry name" value="His_Pase_superF_clade-1"/>
</dbReference>
<dbReference type="NCBIfam" id="TIGR00249">
    <property type="entry name" value="sixA"/>
    <property type="match status" value="1"/>
</dbReference>
<dbReference type="Proteomes" id="UP000276901">
    <property type="component" value="Unassembled WGS sequence"/>
</dbReference>
<evidence type="ECO:0000313" key="3">
    <source>
        <dbReference type="Proteomes" id="UP000276901"/>
    </source>
</evidence>
<evidence type="ECO:0000313" key="4">
    <source>
        <dbReference type="Proteomes" id="UP000502287"/>
    </source>
</evidence>
<dbReference type="GO" id="GO:0005737">
    <property type="term" value="C:cytoplasm"/>
    <property type="evidence" value="ECO:0007669"/>
    <property type="project" value="InterPro"/>
</dbReference>
<dbReference type="EMBL" id="CP015029">
    <property type="protein sequence ID" value="QIM64942.1"/>
    <property type="molecule type" value="Genomic_DNA"/>
</dbReference>
<dbReference type="Proteomes" id="UP000502287">
    <property type="component" value="Chromosome"/>
</dbReference>
<dbReference type="PROSITE" id="PS00175">
    <property type="entry name" value="PG_MUTASE"/>
    <property type="match status" value="1"/>
</dbReference>
<sequence length="165" mass="18663">MRIWVMRHGEASFNAKTDNQRTLTEHGQKTAFKQGQWLAKRFSDQQVSLDKILVSPYQRTQQTLEQVLAGMQAVSSVQSFANVARAVESWDGITPGGHLDNVLNYLDFLRSEGAKNVLLISHLPLVYNLTQALTHFQHSVHFYPAVIAEIDWQTDNGKLIVAEFP</sequence>
<dbReference type="SUPFAM" id="SSF53254">
    <property type="entry name" value="Phosphoglycerate mutase-like"/>
    <property type="match status" value="1"/>
</dbReference>
<reference evidence="1 4" key="1">
    <citation type="submission" date="2016-03" db="EMBL/GenBank/DDBJ databases">
        <authorList>
            <person name="Hansen M.J."/>
            <person name="Bojesen A.M."/>
            <person name="Planet P."/>
        </authorList>
    </citation>
    <scope>NUCLEOTIDE SEQUENCE [LARGE SCALE GENOMIC DNA]</scope>
    <source>
        <strain evidence="1 4">HPA 21</strain>
    </source>
</reference>
<dbReference type="CDD" id="cd07067">
    <property type="entry name" value="HP_PGM_like"/>
    <property type="match status" value="1"/>
</dbReference>
<dbReference type="InterPro" id="IPR029033">
    <property type="entry name" value="His_PPase_superfam"/>
</dbReference>
<dbReference type="InterPro" id="IPR004449">
    <property type="entry name" value="SixA"/>
</dbReference>
<reference evidence="2 3" key="2">
    <citation type="submission" date="2018-11" db="EMBL/GenBank/DDBJ databases">
        <title>Genomic Encyclopedia of Type Strains, Phase IV (KMG-IV): sequencing the most valuable type-strain genomes for metagenomic binning, comparative biology and taxonomic classification.</title>
        <authorList>
            <person name="Goeker M."/>
        </authorList>
    </citation>
    <scope>NUCLEOTIDE SEQUENCE [LARGE SCALE GENOMIC DNA]</scope>
    <source>
        <strain evidence="2 3">DSM 25797</strain>
    </source>
</reference>
<dbReference type="InterPro" id="IPR001345">
    <property type="entry name" value="PG/BPGM_mutase_AS"/>
</dbReference>
<accession>A0AAE6X6F2</accession>
<keyword evidence="3" id="KW-1185">Reference proteome</keyword>
<dbReference type="Gene3D" id="3.40.50.1240">
    <property type="entry name" value="Phosphoglycerate mutase-like"/>
    <property type="match status" value="1"/>
</dbReference>
<dbReference type="KEGG" id="fcl:A4G17_05605"/>
<evidence type="ECO:0000313" key="1">
    <source>
        <dbReference type="EMBL" id="QIM64942.1"/>
    </source>
</evidence>
<dbReference type="AlphaFoldDB" id="A0AAE6X6F2"/>
<evidence type="ECO:0000313" key="2">
    <source>
        <dbReference type="EMBL" id="RPE96653.1"/>
    </source>
</evidence>
<dbReference type="SMART" id="SM00855">
    <property type="entry name" value="PGAM"/>
    <property type="match status" value="1"/>
</dbReference>
<organism evidence="1 4">
    <name type="scientific">Frederiksenia canicola</name>
    <dbReference type="NCBI Taxonomy" id="123824"/>
    <lineage>
        <taxon>Bacteria</taxon>
        <taxon>Pseudomonadati</taxon>
        <taxon>Pseudomonadota</taxon>
        <taxon>Gammaproteobacteria</taxon>
        <taxon>Pasteurellales</taxon>
        <taxon>Pasteurellaceae</taxon>
        <taxon>Frederiksenia</taxon>
    </lineage>
</organism>
<protein>
    <submittedName>
        <fullName evidence="1">Phosphohistidine phosphatase SixA</fullName>
    </submittedName>
</protein>
<dbReference type="GO" id="GO:0101006">
    <property type="term" value="F:protein histidine phosphatase activity"/>
    <property type="evidence" value="ECO:0007669"/>
    <property type="project" value="InterPro"/>
</dbReference>
<proteinExistence type="predicted"/>
<gene>
    <name evidence="1" type="ORF">A4G17_05605</name>
    <name evidence="2" type="ORF">EDC49_1049</name>
</gene>